<feature type="region of interest" description="Disordered" evidence="1">
    <location>
        <begin position="91"/>
        <end position="111"/>
    </location>
</feature>
<evidence type="ECO:0000313" key="5">
    <source>
        <dbReference type="Proteomes" id="UP001293593"/>
    </source>
</evidence>
<protein>
    <recommendedName>
        <fullName evidence="3">Purple acid phosphatase C-terminal domain-containing protein</fullName>
    </recommendedName>
</protein>
<gene>
    <name evidence="4" type="ORF">QN277_001225</name>
</gene>
<dbReference type="AlphaFoldDB" id="A0AAE1N6X3"/>
<evidence type="ECO:0000313" key="4">
    <source>
        <dbReference type="EMBL" id="KAK4284383.1"/>
    </source>
</evidence>
<sequence>MPPPKSLILITSHSLFLIFSLSFSASAITEPPCTQSIRSKSRGACIKFKNPASPLSVYRELSFGHGRLRITNETDAHWSWHRNNDADVVETANARPPPRSPLSVAALTRTR</sequence>
<dbReference type="EMBL" id="JAWXYG010000001">
    <property type="protein sequence ID" value="KAK4284383.1"/>
    <property type="molecule type" value="Genomic_DNA"/>
</dbReference>
<evidence type="ECO:0000259" key="3">
    <source>
        <dbReference type="Pfam" id="PF14008"/>
    </source>
</evidence>
<dbReference type="InterPro" id="IPR025733">
    <property type="entry name" value="PAPs_C"/>
</dbReference>
<feature type="signal peptide" evidence="2">
    <location>
        <begin position="1"/>
        <end position="27"/>
    </location>
</feature>
<keyword evidence="2" id="KW-0732">Signal</keyword>
<evidence type="ECO:0000256" key="2">
    <source>
        <dbReference type="SAM" id="SignalP"/>
    </source>
</evidence>
<name>A0AAE1N6X3_9FABA</name>
<proteinExistence type="predicted"/>
<dbReference type="Proteomes" id="UP001293593">
    <property type="component" value="Unassembled WGS sequence"/>
</dbReference>
<dbReference type="Gene3D" id="3.60.21.10">
    <property type="match status" value="1"/>
</dbReference>
<reference evidence="4" key="1">
    <citation type="submission" date="2023-10" db="EMBL/GenBank/DDBJ databases">
        <title>Chromosome-level genome of the transformable northern wattle, Acacia crassicarpa.</title>
        <authorList>
            <person name="Massaro I."/>
            <person name="Sinha N.R."/>
            <person name="Poethig S."/>
            <person name="Leichty A.R."/>
        </authorList>
    </citation>
    <scope>NUCLEOTIDE SEQUENCE</scope>
    <source>
        <strain evidence="4">Acra3RX</strain>
        <tissue evidence="4">Leaf</tissue>
    </source>
</reference>
<dbReference type="Pfam" id="PF14008">
    <property type="entry name" value="Metallophos_C"/>
    <property type="match status" value="1"/>
</dbReference>
<organism evidence="4 5">
    <name type="scientific">Acacia crassicarpa</name>
    <name type="common">northern wattle</name>
    <dbReference type="NCBI Taxonomy" id="499986"/>
    <lineage>
        <taxon>Eukaryota</taxon>
        <taxon>Viridiplantae</taxon>
        <taxon>Streptophyta</taxon>
        <taxon>Embryophyta</taxon>
        <taxon>Tracheophyta</taxon>
        <taxon>Spermatophyta</taxon>
        <taxon>Magnoliopsida</taxon>
        <taxon>eudicotyledons</taxon>
        <taxon>Gunneridae</taxon>
        <taxon>Pentapetalae</taxon>
        <taxon>rosids</taxon>
        <taxon>fabids</taxon>
        <taxon>Fabales</taxon>
        <taxon>Fabaceae</taxon>
        <taxon>Caesalpinioideae</taxon>
        <taxon>mimosoid clade</taxon>
        <taxon>Acacieae</taxon>
        <taxon>Acacia</taxon>
    </lineage>
</organism>
<feature type="chain" id="PRO_5042143654" description="Purple acid phosphatase C-terminal domain-containing protein" evidence="2">
    <location>
        <begin position="28"/>
        <end position="111"/>
    </location>
</feature>
<feature type="domain" description="Purple acid phosphatase C-terminal" evidence="3">
    <location>
        <begin position="48"/>
        <end position="89"/>
    </location>
</feature>
<accession>A0AAE1N6X3</accession>
<evidence type="ECO:0000256" key="1">
    <source>
        <dbReference type="SAM" id="MobiDB-lite"/>
    </source>
</evidence>
<dbReference type="InterPro" id="IPR029052">
    <property type="entry name" value="Metallo-depent_PP-like"/>
</dbReference>
<keyword evidence="5" id="KW-1185">Reference proteome</keyword>
<comment type="caution">
    <text evidence="4">The sequence shown here is derived from an EMBL/GenBank/DDBJ whole genome shotgun (WGS) entry which is preliminary data.</text>
</comment>